<dbReference type="Proteomes" id="UP000077701">
    <property type="component" value="Unassembled WGS sequence"/>
</dbReference>
<proteinExistence type="predicted"/>
<dbReference type="OrthoDB" id="128449at2"/>
<evidence type="ECO:0000313" key="3">
    <source>
        <dbReference type="Proteomes" id="UP000077701"/>
    </source>
</evidence>
<dbReference type="AlphaFoldDB" id="A0A161MB98"/>
<accession>A0A161MB98</accession>
<reference evidence="2 3" key="1">
    <citation type="journal article" date="2016" name="Genome Announc.">
        <title>Draft Genome Sequence of Planomonospora sphaerica JCM9374, a Rare Actinomycete.</title>
        <authorList>
            <person name="Dohra H."/>
            <person name="Suzuki T."/>
            <person name="Inoue Y."/>
            <person name="Kodani S."/>
        </authorList>
    </citation>
    <scope>NUCLEOTIDE SEQUENCE [LARGE SCALE GENOMIC DNA]</scope>
    <source>
        <strain evidence="2 3">JCM 9374</strain>
    </source>
</reference>
<dbReference type="InterPro" id="IPR036249">
    <property type="entry name" value="Thioredoxin-like_sf"/>
</dbReference>
<keyword evidence="1" id="KW-1133">Transmembrane helix</keyword>
<comment type="caution">
    <text evidence="2">The sequence shown here is derived from an EMBL/GenBank/DDBJ whole genome shotgun (WGS) entry which is preliminary data.</text>
</comment>
<protein>
    <submittedName>
        <fullName evidence="2">TlpA-like family protein</fullName>
    </submittedName>
</protein>
<dbReference type="SUPFAM" id="SSF52833">
    <property type="entry name" value="Thioredoxin-like"/>
    <property type="match status" value="1"/>
</dbReference>
<keyword evidence="1" id="KW-0472">Membrane</keyword>
<dbReference type="Gene3D" id="3.40.30.10">
    <property type="entry name" value="Glutaredoxin"/>
    <property type="match status" value="1"/>
</dbReference>
<dbReference type="RefSeq" id="WP_153054237.1">
    <property type="nucleotide sequence ID" value="NZ_BDCX01000006.1"/>
</dbReference>
<gene>
    <name evidence="2" type="ORF">PS9374_02846</name>
</gene>
<name>A0A161MB98_9ACTN</name>
<organism evidence="2 3">
    <name type="scientific">Planomonospora sphaerica</name>
    <dbReference type="NCBI Taxonomy" id="161355"/>
    <lineage>
        <taxon>Bacteria</taxon>
        <taxon>Bacillati</taxon>
        <taxon>Actinomycetota</taxon>
        <taxon>Actinomycetes</taxon>
        <taxon>Streptosporangiales</taxon>
        <taxon>Streptosporangiaceae</taxon>
        <taxon>Planomonospora</taxon>
    </lineage>
</organism>
<keyword evidence="1" id="KW-0812">Transmembrane</keyword>
<sequence length="187" mass="18972">MSGFVMVFAGLTGVLSVLNLLLTAALIRRLRRRGGPAAAPGGSGPGTAPRVMLAGGEKAGAFRARTTRGEPVDEGFFAEGTTLFGAFAQGCGSCEERLPEFLQIAEVFPGGGEQVLVLLIGAERDLEAKRAALEPVATVVTEEMPGGPVGRALGVTGYPAMALVDPGGLVRASGTTVRDMMTAGAGV</sequence>
<evidence type="ECO:0000313" key="2">
    <source>
        <dbReference type="EMBL" id="GAT67193.1"/>
    </source>
</evidence>
<dbReference type="STRING" id="161355.PS9374_02846"/>
<dbReference type="EMBL" id="BDCX01000006">
    <property type="protein sequence ID" value="GAT67193.1"/>
    <property type="molecule type" value="Genomic_DNA"/>
</dbReference>
<evidence type="ECO:0000256" key="1">
    <source>
        <dbReference type="SAM" id="Phobius"/>
    </source>
</evidence>
<keyword evidence="3" id="KW-1185">Reference proteome</keyword>
<reference evidence="3" key="2">
    <citation type="submission" date="2016-04" db="EMBL/GenBank/DDBJ databases">
        <title>Planomonospora sphaerica JCM9374 whole genome shotgun sequence.</title>
        <authorList>
            <person name="Suzuki T."/>
            <person name="Dohra H."/>
            <person name="Kodani S."/>
        </authorList>
    </citation>
    <scope>NUCLEOTIDE SEQUENCE [LARGE SCALE GENOMIC DNA]</scope>
    <source>
        <strain evidence="3">JCM 9374</strain>
    </source>
</reference>
<feature type="transmembrane region" description="Helical" evidence="1">
    <location>
        <begin position="6"/>
        <end position="27"/>
    </location>
</feature>